<keyword evidence="3" id="KW-1185">Reference proteome</keyword>
<reference evidence="3" key="1">
    <citation type="submission" date="2018-05" db="EMBL/GenBank/DDBJ databases">
        <title>Micromonospora globispora sp. nov. and Micromonospora rugosa sp. nov., isolated from marine sediment.</title>
        <authorList>
            <person name="Carro L."/>
            <person name="Aysel V."/>
            <person name="Cetin D."/>
            <person name="Igual J.M."/>
            <person name="Klenk H.-P."/>
            <person name="Trujillo M.E."/>
            <person name="Sahin N."/>
        </authorList>
    </citation>
    <scope>NUCLEOTIDE SEQUENCE [LARGE SCALE GENOMIC DNA]</scope>
    <source>
        <strain evidence="3">S2904</strain>
    </source>
</reference>
<sequence length="211" mass="22009">MAPPPKLVNPMSDLASLCNLTSASITDQPGLVTPRPDWVRSSGRSTRWQPTTWPSATNSSSSSPSAISSSSPASPTPTTSSRPIGPGRSWSRSPPQCCGPALFLAGRARFEYVVFSRVSPSRLVGLLVLAVAAPAMLLVPRTVVAVVGTLVLAGIASADAVRARGRPPEPPSPALQAQRFPSEARLPASPARRSPPPGGDRQHSRGRGRPT</sequence>
<evidence type="ECO:0000256" key="1">
    <source>
        <dbReference type="SAM" id="MobiDB-lite"/>
    </source>
</evidence>
<dbReference type="EMBL" id="QGSV01000193">
    <property type="protein sequence ID" value="PWU47359.1"/>
    <property type="molecule type" value="Genomic_DNA"/>
</dbReference>
<accession>A0A317K2P0</accession>
<proteinExistence type="predicted"/>
<gene>
    <name evidence="2" type="ORF">DLJ46_15065</name>
</gene>
<evidence type="ECO:0000313" key="2">
    <source>
        <dbReference type="EMBL" id="PWU47359.1"/>
    </source>
</evidence>
<name>A0A317K2P0_9ACTN</name>
<organism evidence="2 3">
    <name type="scientific">Micromonospora globispora</name>
    <dbReference type="NCBI Taxonomy" id="1450148"/>
    <lineage>
        <taxon>Bacteria</taxon>
        <taxon>Bacillati</taxon>
        <taxon>Actinomycetota</taxon>
        <taxon>Actinomycetes</taxon>
        <taxon>Micromonosporales</taxon>
        <taxon>Micromonosporaceae</taxon>
        <taxon>Micromonospora</taxon>
    </lineage>
</organism>
<dbReference type="AlphaFoldDB" id="A0A317K2P0"/>
<feature type="compositionally biased region" description="Low complexity" evidence="1">
    <location>
        <begin position="181"/>
        <end position="192"/>
    </location>
</feature>
<feature type="region of interest" description="Disordered" evidence="1">
    <location>
        <begin position="25"/>
        <end position="94"/>
    </location>
</feature>
<protein>
    <submittedName>
        <fullName evidence="2">Uncharacterized protein</fullName>
    </submittedName>
</protein>
<evidence type="ECO:0000313" key="3">
    <source>
        <dbReference type="Proteomes" id="UP000245683"/>
    </source>
</evidence>
<comment type="caution">
    <text evidence="2">The sequence shown here is derived from an EMBL/GenBank/DDBJ whole genome shotgun (WGS) entry which is preliminary data.</text>
</comment>
<feature type="compositionally biased region" description="Low complexity" evidence="1">
    <location>
        <begin position="50"/>
        <end position="81"/>
    </location>
</feature>
<feature type="region of interest" description="Disordered" evidence="1">
    <location>
        <begin position="161"/>
        <end position="211"/>
    </location>
</feature>
<dbReference type="Proteomes" id="UP000245683">
    <property type="component" value="Unassembled WGS sequence"/>
</dbReference>